<dbReference type="Gene3D" id="3.30.70.100">
    <property type="match status" value="1"/>
</dbReference>
<dbReference type="InterPro" id="IPR011008">
    <property type="entry name" value="Dimeric_a/b-barrel"/>
</dbReference>
<dbReference type="PANTHER" id="PTHR34474">
    <property type="entry name" value="SIGNAL TRANSDUCTION PROTEIN TRAP"/>
    <property type="match status" value="1"/>
</dbReference>
<proteinExistence type="predicted"/>
<dbReference type="InterPro" id="IPR050404">
    <property type="entry name" value="Heme-degrading_MO"/>
</dbReference>
<dbReference type="Proteomes" id="UP001316087">
    <property type="component" value="Unassembled WGS sequence"/>
</dbReference>
<dbReference type="PANTHER" id="PTHR34474:SF2">
    <property type="entry name" value="SIGNAL TRANSDUCTION PROTEIN TRAP"/>
    <property type="match status" value="1"/>
</dbReference>
<dbReference type="RefSeq" id="WP_241369909.1">
    <property type="nucleotide sequence ID" value="NZ_JAKZFC010000005.1"/>
</dbReference>
<evidence type="ECO:0000313" key="2">
    <source>
        <dbReference type="Proteomes" id="UP001316087"/>
    </source>
</evidence>
<organism evidence="1 2">
    <name type="scientific">Solibacillus palustris</name>
    <dbReference type="NCBI Taxonomy" id="2908203"/>
    <lineage>
        <taxon>Bacteria</taxon>
        <taxon>Bacillati</taxon>
        <taxon>Bacillota</taxon>
        <taxon>Bacilli</taxon>
        <taxon>Bacillales</taxon>
        <taxon>Caryophanaceae</taxon>
        <taxon>Solibacillus</taxon>
    </lineage>
</organism>
<keyword evidence="2" id="KW-1185">Reference proteome</keyword>
<sequence>MNFYVTSGTPDYMEKLIEKNAQHPLILLHGNGNSVVLHESDKKSIFAVPRKFEVIAQKGQFEQKGYFTFYNMPIMSDERPVFEEKALNTLSLLDSNDAVIAYRLLRPIKEETYLFITQWGGPVSYEVWKNSAVYAERFAPLFESKAAVLQSMFNSPSYITTYNAPPKE</sequence>
<comment type="caution">
    <text evidence="1">The sequence shown here is derived from an EMBL/GenBank/DDBJ whole genome shotgun (WGS) entry which is preliminary data.</text>
</comment>
<dbReference type="EMBL" id="JAKZFC010000005">
    <property type="protein sequence ID" value="MCH7322824.1"/>
    <property type="molecule type" value="Genomic_DNA"/>
</dbReference>
<reference evidence="1 2" key="1">
    <citation type="submission" date="2022-03" db="EMBL/GenBank/DDBJ databases">
        <authorList>
            <person name="Jo J.-H."/>
            <person name="Im W.-T."/>
        </authorList>
    </citation>
    <scope>NUCLEOTIDE SEQUENCE [LARGE SCALE GENOMIC DNA]</scope>
    <source>
        <strain evidence="1 2">MA9</strain>
    </source>
</reference>
<dbReference type="SUPFAM" id="SSF54909">
    <property type="entry name" value="Dimeric alpha+beta barrel"/>
    <property type="match status" value="1"/>
</dbReference>
<gene>
    <name evidence="1" type="ORF">LZ480_13155</name>
</gene>
<name>A0ABS9UFG2_9BACL</name>
<accession>A0ABS9UFG2</accession>
<protein>
    <submittedName>
        <fullName evidence="1">Target of RNAIII-activating protein</fullName>
    </submittedName>
</protein>
<evidence type="ECO:0000313" key="1">
    <source>
        <dbReference type="EMBL" id="MCH7322824.1"/>
    </source>
</evidence>